<dbReference type="Proteomes" id="UP001629113">
    <property type="component" value="Unassembled WGS sequence"/>
</dbReference>
<dbReference type="Pfam" id="PF02453">
    <property type="entry name" value="Reticulon"/>
    <property type="match status" value="1"/>
</dbReference>
<feature type="compositionally biased region" description="Basic and acidic residues" evidence="7">
    <location>
        <begin position="237"/>
        <end position="251"/>
    </location>
</feature>
<keyword evidence="2 6" id="KW-0812">Transmembrane</keyword>
<evidence type="ECO:0000256" key="5">
    <source>
        <dbReference type="ARBA" id="ARBA00023136"/>
    </source>
</evidence>
<keyword evidence="10" id="KW-1185">Reference proteome</keyword>
<evidence type="ECO:0000256" key="2">
    <source>
        <dbReference type="ARBA" id="ARBA00022692"/>
    </source>
</evidence>
<feature type="domain" description="Reticulon" evidence="8">
    <location>
        <begin position="1"/>
        <end position="157"/>
    </location>
</feature>
<evidence type="ECO:0000313" key="10">
    <source>
        <dbReference type="Proteomes" id="UP001629113"/>
    </source>
</evidence>
<dbReference type="EMBL" id="JBFCZG010000006">
    <property type="protein sequence ID" value="KAL3421079.1"/>
    <property type="molecule type" value="Genomic_DNA"/>
</dbReference>
<feature type="compositionally biased region" description="Polar residues" evidence="7">
    <location>
        <begin position="165"/>
        <end position="193"/>
    </location>
</feature>
<feature type="compositionally biased region" description="Basic and acidic residues" evidence="7">
    <location>
        <begin position="259"/>
        <end position="269"/>
    </location>
</feature>
<evidence type="ECO:0000256" key="1">
    <source>
        <dbReference type="ARBA" id="ARBA00004477"/>
    </source>
</evidence>
<organism evidence="9 10">
    <name type="scientific">Phlyctema vagabunda</name>
    <dbReference type="NCBI Taxonomy" id="108571"/>
    <lineage>
        <taxon>Eukaryota</taxon>
        <taxon>Fungi</taxon>
        <taxon>Dikarya</taxon>
        <taxon>Ascomycota</taxon>
        <taxon>Pezizomycotina</taxon>
        <taxon>Leotiomycetes</taxon>
        <taxon>Helotiales</taxon>
        <taxon>Dermateaceae</taxon>
        <taxon>Phlyctema</taxon>
    </lineage>
</organism>
<feature type="region of interest" description="Disordered" evidence="7">
    <location>
        <begin position="163"/>
        <end position="276"/>
    </location>
</feature>
<accession>A0ABR4PCT3</accession>
<keyword evidence="5 6" id="KW-0472">Membrane</keyword>
<sequence length="276" mass="30238">MTLGVTVAAEVAGKSLFNQGLTSQFRPKKYYTLPKQTLDNLLGDVHELINFFVIESQRIVFAENVFASVAAFFGAFLSYYLIKIVPFWGMSLIATSVVFLAPLIYKTNKELIDHHVNNASHVVNQQTKQVKELASQQAARATEFTKQSVGDYSAKAQDLVASARGRSSSPVATTKSAKTDVNSAFKSDNTSGLKNDHSAFKTESSPVFQPETIPALKSEDFPSSVNAPLSSDPSSTYKHDDFPAAPKEDFKSTPVADEFVTKDFNKTTENEPLFTS</sequence>
<evidence type="ECO:0000256" key="4">
    <source>
        <dbReference type="ARBA" id="ARBA00022989"/>
    </source>
</evidence>
<proteinExistence type="predicted"/>
<evidence type="ECO:0000259" key="8">
    <source>
        <dbReference type="PROSITE" id="PS50845"/>
    </source>
</evidence>
<name>A0ABR4PCT3_9HELO</name>
<evidence type="ECO:0000256" key="3">
    <source>
        <dbReference type="ARBA" id="ARBA00022824"/>
    </source>
</evidence>
<gene>
    <name evidence="9" type="ORF">PVAG01_07524</name>
</gene>
<evidence type="ECO:0000313" key="9">
    <source>
        <dbReference type="EMBL" id="KAL3421079.1"/>
    </source>
</evidence>
<dbReference type="PROSITE" id="PS50845">
    <property type="entry name" value="RETICULON"/>
    <property type="match status" value="1"/>
</dbReference>
<comment type="subcellular location">
    <subcellularLocation>
        <location evidence="1 6">Endoplasmic reticulum membrane</location>
        <topology evidence="1 6">Multi-pass membrane protein</topology>
    </subcellularLocation>
</comment>
<dbReference type="InterPro" id="IPR003388">
    <property type="entry name" value="Reticulon"/>
</dbReference>
<protein>
    <recommendedName>
        <fullName evidence="6">Reticulon-like protein</fullName>
    </recommendedName>
</protein>
<comment type="caution">
    <text evidence="9">The sequence shown here is derived from an EMBL/GenBank/DDBJ whole genome shotgun (WGS) entry which is preliminary data.</text>
</comment>
<feature type="transmembrane region" description="Helical" evidence="6">
    <location>
        <begin position="87"/>
        <end position="105"/>
    </location>
</feature>
<evidence type="ECO:0000256" key="7">
    <source>
        <dbReference type="SAM" id="MobiDB-lite"/>
    </source>
</evidence>
<feature type="compositionally biased region" description="Polar residues" evidence="7">
    <location>
        <begin position="221"/>
        <end position="236"/>
    </location>
</feature>
<feature type="transmembrane region" description="Helical" evidence="6">
    <location>
        <begin position="59"/>
        <end position="81"/>
    </location>
</feature>
<keyword evidence="3 6" id="KW-0256">Endoplasmic reticulum</keyword>
<keyword evidence="4 6" id="KW-1133">Transmembrane helix</keyword>
<evidence type="ECO:0000256" key="6">
    <source>
        <dbReference type="RuleBase" id="RU363132"/>
    </source>
</evidence>
<reference evidence="9 10" key="1">
    <citation type="submission" date="2024-06" db="EMBL/GenBank/DDBJ databases">
        <title>Complete genome of Phlyctema vagabunda strain 19-DSS-EL-015.</title>
        <authorList>
            <person name="Fiorenzani C."/>
        </authorList>
    </citation>
    <scope>NUCLEOTIDE SEQUENCE [LARGE SCALE GENOMIC DNA]</scope>
    <source>
        <strain evidence="9 10">19-DSS-EL-015</strain>
    </source>
</reference>